<protein>
    <submittedName>
        <fullName evidence="2">HNH endonuclease</fullName>
    </submittedName>
</protein>
<evidence type="ECO:0000313" key="3">
    <source>
        <dbReference type="Proteomes" id="UP000244089"/>
    </source>
</evidence>
<keyword evidence="2" id="KW-0540">Nuclease</keyword>
<name>A0A2T5RFC2_9FIRM</name>
<dbReference type="SMART" id="SM00507">
    <property type="entry name" value="HNHc"/>
    <property type="match status" value="1"/>
</dbReference>
<dbReference type="AlphaFoldDB" id="A0A2T5RFC2"/>
<keyword evidence="2" id="KW-0255">Endonuclease</keyword>
<dbReference type="GO" id="GO:0004519">
    <property type="term" value="F:endonuclease activity"/>
    <property type="evidence" value="ECO:0007669"/>
    <property type="project" value="UniProtKB-KW"/>
</dbReference>
<dbReference type="InterPro" id="IPR003615">
    <property type="entry name" value="HNH_nuc"/>
</dbReference>
<dbReference type="GO" id="GO:0003676">
    <property type="term" value="F:nucleic acid binding"/>
    <property type="evidence" value="ECO:0007669"/>
    <property type="project" value="InterPro"/>
</dbReference>
<dbReference type="Pfam" id="PF01844">
    <property type="entry name" value="HNH"/>
    <property type="match status" value="1"/>
</dbReference>
<keyword evidence="2" id="KW-0378">Hydrolase</keyword>
<dbReference type="EMBL" id="QAXS01000056">
    <property type="protein sequence ID" value="PTV93021.1"/>
    <property type="molecule type" value="Genomic_DNA"/>
</dbReference>
<proteinExistence type="predicted"/>
<dbReference type="Proteomes" id="UP000244089">
    <property type="component" value="Unassembled WGS sequence"/>
</dbReference>
<gene>
    <name evidence="2" type="ORF">C8C76_1562</name>
</gene>
<evidence type="ECO:0000259" key="1">
    <source>
        <dbReference type="SMART" id="SM00507"/>
    </source>
</evidence>
<dbReference type="GO" id="GO:0008270">
    <property type="term" value="F:zinc ion binding"/>
    <property type="evidence" value="ECO:0007669"/>
    <property type="project" value="InterPro"/>
</dbReference>
<dbReference type="Gene3D" id="1.10.30.50">
    <property type="match status" value="1"/>
</dbReference>
<accession>A0A2T5RFC2</accession>
<comment type="caution">
    <text evidence="2">The sequence shown here is derived from an EMBL/GenBank/DDBJ whole genome shotgun (WGS) entry which is preliminary data.</text>
</comment>
<dbReference type="CDD" id="cd00085">
    <property type="entry name" value="HNHc"/>
    <property type="match status" value="1"/>
</dbReference>
<dbReference type="Pfam" id="PF14239">
    <property type="entry name" value="RRXRR"/>
    <property type="match status" value="1"/>
</dbReference>
<organism evidence="2 3">
    <name type="scientific">Halanaerobium saccharolyticum</name>
    <dbReference type="NCBI Taxonomy" id="43595"/>
    <lineage>
        <taxon>Bacteria</taxon>
        <taxon>Bacillati</taxon>
        <taxon>Bacillota</taxon>
        <taxon>Clostridia</taxon>
        <taxon>Halanaerobiales</taxon>
        <taxon>Halanaerobiaceae</taxon>
        <taxon>Halanaerobium</taxon>
    </lineage>
</organism>
<feature type="domain" description="HNH nuclease" evidence="1">
    <location>
        <begin position="183"/>
        <end position="236"/>
    </location>
</feature>
<evidence type="ECO:0000313" key="2">
    <source>
        <dbReference type="EMBL" id="PTV93021.1"/>
    </source>
</evidence>
<dbReference type="InterPro" id="IPR047693">
    <property type="entry name" value="RNA-guided_IscB-like"/>
</dbReference>
<sequence length="439" mass="51899">MLVRVVAKDGKTLQPTNRHGKVRRLLDNNMAEVICKDPFTIRLLYEVDFRKTQQVKIYFDTGGKYQGFAIIVNGKVIHKGTIELRDGVSDLLRQRRQYRRGRRYRNKRYRPPRFNNRKRKKGWLPPSVISKYKHILNWINKLTKYLPDYELTVEIANFDIHKIKNPEIEGEEYQKGDKYGYENVKQYLIFREDARCQLCSKFKGDDTWNVHHIVPKKNGGTDTPDNLALLHSKCHKKIHNNDLDNKLHQNVDKLLENRNSSTFKYTTFMNIIKNKLYSDLSKKYGDKVNFTYGHITNVNRRELGLSKTHYNDAIAMHQESVEDYITPIYIKQVRKKKRSLHEAIPRAGRGDKINHNQKRRPKNTKEIIKNGKKWALWDKVYISKIGKTGFISGFTGKWVYIQDIDGKYLQLTTKTYKQINPDNLKLKCRNNNWVKKQLA</sequence>
<dbReference type="InterPro" id="IPR002711">
    <property type="entry name" value="HNH"/>
</dbReference>
<reference evidence="2 3" key="1">
    <citation type="submission" date="2018-04" db="EMBL/GenBank/DDBJ databases">
        <title>Subsurface microbial communities from deep shales in Ohio and West Virginia, USA.</title>
        <authorList>
            <person name="Wrighton K."/>
        </authorList>
    </citation>
    <scope>NUCLEOTIDE SEQUENCE [LARGE SCALE GENOMIC DNA]</scope>
    <source>
        <strain evidence="2 3">WC1</strain>
    </source>
</reference>
<dbReference type="InterPro" id="IPR025938">
    <property type="entry name" value="RRXRR_dom"/>
</dbReference>
<dbReference type="NCBIfam" id="NF040563">
    <property type="entry name" value="guided_IscB"/>
    <property type="match status" value="1"/>
</dbReference>